<feature type="compositionally biased region" description="Low complexity" evidence="1">
    <location>
        <begin position="62"/>
        <end position="73"/>
    </location>
</feature>
<keyword evidence="2" id="KW-1133">Transmembrane helix</keyword>
<keyword evidence="2" id="KW-0472">Membrane</keyword>
<evidence type="ECO:0000256" key="1">
    <source>
        <dbReference type="SAM" id="MobiDB-lite"/>
    </source>
</evidence>
<sequence>MERTTSPTSPPLPGAAGIPGGTGIADAVELPDAAGLLDGIPGQRGARPAPPLLRRPGERGAEGPAEPPAGTGPAPRPRRAAGFRVRVPVPFTLAYAALLAVTSYVAEHADPTLVYALYQGSSTDVAHLLQTPALVLVASALWVAGGFASPFTLGFVVVLTALERRIGGARTAVVFLLGHVLATLATEVPVGLGVLVGRLPDSSLHRLDYGISFGVAGSVGALAGLLGPWLRGFLLVAFGGMLLQDLIAYTDPLTNWGHLIALAIGVALWPWVRRWDLRGRPARPRPAEPLPAA</sequence>
<evidence type="ECO:0000256" key="2">
    <source>
        <dbReference type="SAM" id="Phobius"/>
    </source>
</evidence>
<keyword evidence="4" id="KW-1185">Reference proteome</keyword>
<dbReference type="RefSeq" id="WP_373430383.1">
    <property type="nucleotide sequence ID" value="NZ_JAUSYA010000001.1"/>
</dbReference>
<accession>A0ABU0Q6D5</accession>
<feature type="transmembrane region" description="Helical" evidence="2">
    <location>
        <begin position="209"/>
        <end position="226"/>
    </location>
</feature>
<feature type="region of interest" description="Disordered" evidence="1">
    <location>
        <begin position="1"/>
        <end position="78"/>
    </location>
</feature>
<comment type="caution">
    <text evidence="3">The sequence shown here is derived from an EMBL/GenBank/DDBJ whole genome shotgun (WGS) entry which is preliminary data.</text>
</comment>
<dbReference type="Pfam" id="PF20401">
    <property type="entry name" value="Rhomboid_2"/>
    <property type="match status" value="1"/>
</dbReference>
<reference evidence="3 4" key="1">
    <citation type="submission" date="2023-07" db="EMBL/GenBank/DDBJ databases">
        <title>Comparative genomics of wheat-associated soil bacteria to identify genetic determinants of phenazine resistance.</title>
        <authorList>
            <person name="Mouncey N."/>
        </authorList>
    </citation>
    <scope>NUCLEOTIDE SEQUENCE [LARGE SCALE GENOMIC DNA]</scope>
    <source>
        <strain evidence="3 4">W4I19-2</strain>
    </source>
</reference>
<dbReference type="EMBL" id="JAUSYA010000001">
    <property type="protein sequence ID" value="MDQ0686229.1"/>
    <property type="molecule type" value="Genomic_DNA"/>
</dbReference>
<evidence type="ECO:0008006" key="5">
    <source>
        <dbReference type="Google" id="ProtNLM"/>
    </source>
</evidence>
<dbReference type="InterPro" id="IPR046862">
    <property type="entry name" value="Rhomboid_2"/>
</dbReference>
<feature type="transmembrane region" description="Helical" evidence="2">
    <location>
        <begin position="174"/>
        <end position="197"/>
    </location>
</feature>
<name>A0ABU0Q6D5_STRAH</name>
<feature type="transmembrane region" description="Helical" evidence="2">
    <location>
        <begin position="133"/>
        <end position="162"/>
    </location>
</feature>
<feature type="transmembrane region" description="Helical" evidence="2">
    <location>
        <begin position="256"/>
        <end position="272"/>
    </location>
</feature>
<organism evidence="3 4">
    <name type="scientific">Streptomyces achromogenes</name>
    <dbReference type="NCBI Taxonomy" id="67255"/>
    <lineage>
        <taxon>Bacteria</taxon>
        <taxon>Bacillati</taxon>
        <taxon>Actinomycetota</taxon>
        <taxon>Actinomycetes</taxon>
        <taxon>Kitasatosporales</taxon>
        <taxon>Streptomycetaceae</taxon>
        <taxon>Streptomyces</taxon>
    </lineage>
</organism>
<evidence type="ECO:0000313" key="4">
    <source>
        <dbReference type="Proteomes" id="UP001243364"/>
    </source>
</evidence>
<dbReference type="Proteomes" id="UP001243364">
    <property type="component" value="Unassembled WGS sequence"/>
</dbReference>
<feature type="transmembrane region" description="Helical" evidence="2">
    <location>
        <begin position="85"/>
        <end position="106"/>
    </location>
</feature>
<proteinExistence type="predicted"/>
<protein>
    <recommendedName>
        <fullName evidence="5">Integral membrane protein</fullName>
    </recommendedName>
</protein>
<gene>
    <name evidence="3" type="ORF">QFZ56_005192</name>
</gene>
<keyword evidence="2" id="KW-0812">Transmembrane</keyword>
<evidence type="ECO:0000313" key="3">
    <source>
        <dbReference type="EMBL" id="MDQ0686229.1"/>
    </source>
</evidence>